<evidence type="ECO:0000313" key="3">
    <source>
        <dbReference type="EMBL" id="OMJ92491.1"/>
    </source>
</evidence>
<dbReference type="InterPro" id="IPR013320">
    <property type="entry name" value="ConA-like_dom_sf"/>
</dbReference>
<dbReference type="Gene3D" id="2.130.10.10">
    <property type="entry name" value="YVTN repeat-like/Quinoprotein amine dehydrogenase"/>
    <property type="match status" value="1"/>
</dbReference>
<evidence type="ECO:0008006" key="5">
    <source>
        <dbReference type="Google" id="ProtNLM"/>
    </source>
</evidence>
<dbReference type="Pfam" id="PF14844">
    <property type="entry name" value="PH_BEACH"/>
    <property type="match status" value="1"/>
</dbReference>
<dbReference type="InterPro" id="IPR036372">
    <property type="entry name" value="BEACH_dom_sf"/>
</dbReference>
<evidence type="ECO:0000259" key="2">
    <source>
        <dbReference type="PROSITE" id="PS51783"/>
    </source>
</evidence>
<organism evidence="3 4">
    <name type="scientific">Stentor coeruleus</name>
    <dbReference type="NCBI Taxonomy" id="5963"/>
    <lineage>
        <taxon>Eukaryota</taxon>
        <taxon>Sar</taxon>
        <taxon>Alveolata</taxon>
        <taxon>Ciliophora</taxon>
        <taxon>Postciliodesmatophora</taxon>
        <taxon>Heterotrichea</taxon>
        <taxon>Heterotrichida</taxon>
        <taxon>Stentoridae</taxon>
        <taxon>Stentor</taxon>
    </lineage>
</organism>
<feature type="domain" description="BEACH" evidence="1">
    <location>
        <begin position="1975"/>
        <end position="2265"/>
    </location>
</feature>
<dbReference type="Pfam" id="PF02138">
    <property type="entry name" value="Beach"/>
    <property type="match status" value="1"/>
</dbReference>
<dbReference type="PANTHER" id="PTHR13743">
    <property type="entry name" value="BEIGE/BEACH-RELATED"/>
    <property type="match status" value="1"/>
</dbReference>
<dbReference type="SUPFAM" id="SSF49899">
    <property type="entry name" value="Concanavalin A-like lectins/glucanases"/>
    <property type="match status" value="1"/>
</dbReference>
<feature type="domain" description="BEACH-type PH" evidence="2">
    <location>
        <begin position="1853"/>
        <end position="1965"/>
    </location>
</feature>
<dbReference type="SUPFAM" id="SSF50978">
    <property type="entry name" value="WD40 repeat-like"/>
    <property type="match status" value="1"/>
</dbReference>
<sequence length="2607" mass="301715">MNEFFDLANRRQLALQEILDCIGPFLRAFNESFRMNVVSIDPGFLERVKELVKVVFAWDLEREDDRDCALRIIASIMQMLDIISEYKIVMGNDDKILQFVYGFYQTMVFYVSQSTSVKNVFLCPFLPEEKFLVKIQGVRGEITDLMLILLISLKKISEQLAVVNDHNLTIFFSSVIKMILEITELKDASVCDISLLASRKILAVLGLQKLLFSRSSKRDQIKTFLSLNLDIFREFICRLWIYALKTYDSNENTSFTKDSSLLGIGFSLTCNLFIDNTYIEDLEVLLLSVVITIFEQKKVQPLPIQLFTYVLQFMKRYFKKLGLRTSRSMLLNNQDSGLVGLLFNKNLFYTFSNESQVHLQQSLKSRHNWSKIWELLCKNPKNFMWLCSGILSNLSLYFTDFAYIIKIKEWIVNEIHSNERFIRECIKNSFIEESLKILKKYCQNPDYKDNILAMLQVISVILNLKELFINTNTGSIAKLLCDNNLLGNPMITDIGLKCVGEVMRINHSEAHVATRNFLDQLSDPDLLLKFCKIVSGVLKSCKNNSELSLPLCKANWFPILKNKLLIDLARYPSYNHAIIWSEIISIIKILLENNENTQKKVDQFEFDNLARLMRSKNFEESRENMCQLTIDDVYEILFDRKDIDNEMRIRVPEVIPLLLTMLMHGPNCEKLDKARGKFQLLLLDHASLPYFAKFGCIEISLFFFRTMPNSSIFQFFEKILTYVIPYNIIPQDLKEILEQIREAGDKKKLFLIQSLEQGLANSFIESKSMSLSVRPTKFFFFRNKRFFHCVLSEEKIPKKNEFSVFFWIYLTKMKEKFTIVEIVDRNSNKFKVKMTQFNIFIVYTDGKKKKYSARANLELNMSEWYFFGISMKSQKAPKIFKIRDNVTIYCNDQSLNIASEGTLNNSIGLFKSITLGKSFKHSRIFDGRITSFYIANIYYTQEQFDMISKFSPLYVYDFAEKSLCSWFGFSLSAREIFDSIAFSFTPYMNFTPEKIGNIENDCERFLGTSIVESITALGGIKIFIPLINLEKYNETVTVAIIKIMLQLIKCSQICVAIDLELIQLLASLINSLPLTSITIETSFKIAVALNFSIYQKTFLKLIQVGNSFSSISINEKLRFLPVFIKLLKKNFYCNDEGLNMLYNYVKDIKNDSEFFYTTFNKFIHETLDEDSIKGITLVIYNAVRTGGKEELVSGILKVLIDKNYCLTLQSPLELTLYYSLEICTNPKVRIEIIAYLLNKSFRSYDPNKNSEQSDSDSICASISNTLFLKYDYEILKEIVKHLSLNKGKMLKGSRSYLLSLVVTKLSQGINKADEVLGSLLDYSNKLAKKIYKSPLFPDWLIKIYDNYTDCDQVLSSLSISIAVFQPGFKNYHKFRMFLVEINKKGANTMEIYQMSLGAMKGRFTNPVLFLDFMGILEEILPKNLEAYKKEFKIIVRDLASVGKTLKLTQTCSPHIQQVTLQELKTLLKAKPIKRLLESEVYLKEGGYFRMMLKYILIGISIENCSEYMKILEDLIVSDDQVPLESKYLLYSEILPISSQKPVDPDFYYLYLFCELMEILYSYEDQNSLFIDFLLLLIMDLKGGIHSKLMTFINNTTKEDFIIFRTIILESKNLLFPSWRCHMHVEEKMRLGEILQEYDGYLALNSSYYMDDNAFYRIFQGKMLEKMVKFNQCSNSSDELIKLLKSKEWIADVHVYLLLCTSVRMNLISTTSNHYKLFIQNQDRVSENAYNINDKPWIDIADGYNSWTQSTIEYNTRLNNYIAFRYKKFVKSSYSMDLVINDQVVRPFKIRSCLDQNMRNMFLKGFRAEKVPQQYFVSPSSPNKLFESYYESLYESLENEFEVLEFSAEAQDDLIDESKSVSFECERIKIRGSYFGKIEIDKEFLAFSSDGKLKPETSAYIGSALNFTRESRVCNNIWHISEISEVLPRRYIHRATAIEVYMKSGKAYYFNTFSTSHRKDILESMKAWTKHGVIIHANIGIKEITPYTNRWKKGQMSNFDYLMILNKYCNRSFNDISQYPVFPWIITDFTSKDINIWDKNIYRELEFPIGSLNQSKREEAKKRYDMMSPIEEMIPFHYGSHYSNCGSISYYLLRLEPFSSEAKKLQGGNFDVADRLFHSIEASWNSCLGGNSDVKELIPEFYYFADFLINVNSYDFGFTQSGKCANSVTLPPWAKGSAINFIRIHRQCLESTFVSKKLNLWIDLIFGCKQQGMHAIEALNVFPPASYTRTFEKMVESEANIQGPIDEAFFFGQTPTMMFGKSHPVREDKDKKELDYRIVLDKEVFTVCSNYVKLGASGKIIALIASVKLLLAVKSDNGKYFLVKIKPNRATEEVCLESFYLIDSKHFAGQPYWKHTFPDSFSLLLDSGSHTFSLFQDRLLISSLHIDSSLRLHSLDGNLYMTLYIHSGLTTAVSSSSKHIISGGLDCSIISWDLDQEWQRYKGHAFAIRQIVTSESFQIIFSLDCGGVLLLHDIRTSECLRKIRTIYTSCPKSIAISEAGILAVSYTEEKIVHFFTMSGCEDWHFSSVQEYVWCMKFDNTGEILVCGSTEGLCFVEVFTGKWSYGRVETNVLCIEFLGEDEGVALALDNESEARIYFVDSKNANGDGE</sequence>
<dbReference type="PROSITE" id="PS51783">
    <property type="entry name" value="PH_BEACH"/>
    <property type="match status" value="1"/>
</dbReference>
<dbReference type="OrthoDB" id="26681at2759"/>
<dbReference type="Gene3D" id="2.30.29.30">
    <property type="entry name" value="Pleckstrin-homology domain (PH domain)/Phosphotyrosine-binding domain (PTB)"/>
    <property type="match status" value="1"/>
</dbReference>
<dbReference type="SUPFAM" id="SSF50729">
    <property type="entry name" value="PH domain-like"/>
    <property type="match status" value="1"/>
</dbReference>
<proteinExistence type="predicted"/>
<dbReference type="SMART" id="SM00320">
    <property type="entry name" value="WD40"/>
    <property type="match status" value="3"/>
</dbReference>
<keyword evidence="4" id="KW-1185">Reference proteome</keyword>
<dbReference type="InterPro" id="IPR036322">
    <property type="entry name" value="WD40_repeat_dom_sf"/>
</dbReference>
<evidence type="ECO:0000259" key="1">
    <source>
        <dbReference type="PROSITE" id="PS50197"/>
    </source>
</evidence>
<gene>
    <name evidence="3" type="ORF">SteCoe_4726</name>
</gene>
<comment type="caution">
    <text evidence="3">The sequence shown here is derived from an EMBL/GenBank/DDBJ whole genome shotgun (WGS) entry which is preliminary data.</text>
</comment>
<dbReference type="SUPFAM" id="SSF81837">
    <property type="entry name" value="BEACH domain"/>
    <property type="match status" value="1"/>
</dbReference>
<reference evidence="3 4" key="1">
    <citation type="submission" date="2016-11" db="EMBL/GenBank/DDBJ databases">
        <title>The macronuclear genome of Stentor coeruleus: a giant cell with tiny introns.</title>
        <authorList>
            <person name="Slabodnick M."/>
            <person name="Ruby J.G."/>
            <person name="Reiff S.B."/>
            <person name="Swart E.C."/>
            <person name="Gosai S."/>
            <person name="Prabakaran S."/>
            <person name="Witkowska E."/>
            <person name="Larue G.E."/>
            <person name="Fisher S."/>
            <person name="Freeman R.M."/>
            <person name="Gunawardena J."/>
            <person name="Chu W."/>
            <person name="Stover N.A."/>
            <person name="Gregory B.D."/>
            <person name="Nowacki M."/>
            <person name="Derisi J."/>
            <person name="Roy S.W."/>
            <person name="Marshall W.F."/>
            <person name="Sood P."/>
        </authorList>
    </citation>
    <scope>NUCLEOTIDE SEQUENCE [LARGE SCALE GENOMIC DNA]</scope>
    <source>
        <strain evidence="3">WM001</strain>
    </source>
</reference>
<dbReference type="EMBL" id="MPUH01000060">
    <property type="protein sequence ID" value="OMJ92491.1"/>
    <property type="molecule type" value="Genomic_DNA"/>
</dbReference>
<dbReference type="InterPro" id="IPR001680">
    <property type="entry name" value="WD40_rpt"/>
</dbReference>
<dbReference type="InterPro" id="IPR023362">
    <property type="entry name" value="PH-BEACH_dom"/>
</dbReference>
<dbReference type="PANTHER" id="PTHR13743:SF112">
    <property type="entry name" value="BEACH DOMAIN-CONTAINING PROTEIN"/>
    <property type="match status" value="1"/>
</dbReference>
<evidence type="ECO:0000313" key="4">
    <source>
        <dbReference type="Proteomes" id="UP000187209"/>
    </source>
</evidence>
<dbReference type="CDD" id="cd06071">
    <property type="entry name" value="Beach"/>
    <property type="match status" value="1"/>
</dbReference>
<dbReference type="Proteomes" id="UP000187209">
    <property type="component" value="Unassembled WGS sequence"/>
</dbReference>
<protein>
    <recommendedName>
        <fullName evidence="5">BEACH domain-containing protein</fullName>
    </recommendedName>
</protein>
<dbReference type="InterPro" id="IPR050865">
    <property type="entry name" value="BEACH_Domain"/>
</dbReference>
<dbReference type="PROSITE" id="PS50197">
    <property type="entry name" value="BEACH"/>
    <property type="match status" value="1"/>
</dbReference>
<dbReference type="InterPro" id="IPR015943">
    <property type="entry name" value="WD40/YVTN_repeat-like_dom_sf"/>
</dbReference>
<dbReference type="Gene3D" id="2.60.120.200">
    <property type="match status" value="1"/>
</dbReference>
<accession>A0A1R2CU33</accession>
<dbReference type="SMART" id="SM01026">
    <property type="entry name" value="Beach"/>
    <property type="match status" value="1"/>
</dbReference>
<name>A0A1R2CU33_9CILI</name>
<dbReference type="InterPro" id="IPR000409">
    <property type="entry name" value="BEACH_dom"/>
</dbReference>
<dbReference type="Gene3D" id="1.10.1540.10">
    <property type="entry name" value="BEACH domain"/>
    <property type="match status" value="1"/>
</dbReference>
<dbReference type="InterPro" id="IPR011993">
    <property type="entry name" value="PH-like_dom_sf"/>
</dbReference>